<dbReference type="PANTHER" id="PTHR24096">
    <property type="entry name" value="LONG-CHAIN-FATTY-ACID--COA LIGASE"/>
    <property type="match status" value="1"/>
</dbReference>
<evidence type="ECO:0000313" key="6">
    <source>
        <dbReference type="Proteomes" id="UP000252139"/>
    </source>
</evidence>
<accession>A0A367JKS9</accession>
<dbReference type="InterPro" id="IPR025110">
    <property type="entry name" value="AMP-bd_C"/>
</dbReference>
<dbReference type="STRING" id="86630.A0A367JKS9"/>
<dbReference type="InterPro" id="IPR020845">
    <property type="entry name" value="AMP-binding_CS"/>
</dbReference>
<keyword evidence="6" id="KW-1185">Reference proteome</keyword>
<keyword evidence="2" id="KW-0436">Ligase</keyword>
<comment type="caution">
    <text evidence="5">The sequence shown here is derived from an EMBL/GenBank/DDBJ whole genome shotgun (WGS) entry which is preliminary data.</text>
</comment>
<dbReference type="Proteomes" id="UP000252139">
    <property type="component" value="Unassembled WGS sequence"/>
</dbReference>
<dbReference type="Gene3D" id="3.30.300.30">
    <property type="match status" value="1"/>
</dbReference>
<gene>
    <name evidence="5" type="ORF">CU097_011992</name>
</gene>
<dbReference type="AlphaFoldDB" id="A0A367JKS9"/>
<name>A0A367JKS9_RHIAZ</name>
<feature type="domain" description="AMP-dependent synthetase/ligase" evidence="3">
    <location>
        <begin position="48"/>
        <end position="421"/>
    </location>
</feature>
<proteinExistence type="inferred from homology"/>
<sequence>MTGPLGLTQAVGATKQANGRYSIVFQGGSLKIGDTDGITLFDLLFTEKYSKKNPDQIAFAEASNPKNHITYGQFKEDVLKCAADLRYEYGIQHGDVIALCSPNNLQYPVLFFAVIAAGGIVSSILHTTNTSEEEIYQNICSSKPKFIIMHHSLMKVALDYAKRTGLPEASVLMVTSCVCNESCDYAHRPTVDTTLFSRGKLDQPYPYTRHDLVNTPCCFYYSSGTTGQSKVIMITQSSLVHCFLNTADRASPLKALAISFFSFTSSFVYYLIGGVFFGFTACIVEDFQTSAEEICKLIEGLGINCMIVPPYIISILIKQQDICRNYDLSSLLRVDVSGAFIDVNTINRVREELGIPIMNTYGMSECFSIFQSCVGYTLAGSTGSLRPGVLARIVDGNGNDLPIGHEGELRVKSRAMTLGYYNNPEESAALFDEQGYLKTRDIFKVDKDGLFYYVSRMKDMIKSRFTTFFPQEIEQILIQHPLVIDCAVIGVYSEEEMAELPNAYVILRDVDKHNLLKEVQDYANSQLPEYKWLHGVIEVQCLPRTGSGKVQRFKLQRMVARNEISLLHG</sequence>
<evidence type="ECO:0000256" key="1">
    <source>
        <dbReference type="ARBA" id="ARBA00006432"/>
    </source>
</evidence>
<comment type="similarity">
    <text evidence="1">Belongs to the ATP-dependent AMP-binding enzyme family.</text>
</comment>
<dbReference type="GO" id="GO:0016405">
    <property type="term" value="F:CoA-ligase activity"/>
    <property type="evidence" value="ECO:0007669"/>
    <property type="project" value="TreeGrafter"/>
</dbReference>
<evidence type="ECO:0008006" key="7">
    <source>
        <dbReference type="Google" id="ProtNLM"/>
    </source>
</evidence>
<feature type="domain" description="AMP-binding enzyme C-terminal" evidence="4">
    <location>
        <begin position="472"/>
        <end position="549"/>
    </location>
</feature>
<dbReference type="PANTHER" id="PTHR24096:SF149">
    <property type="entry name" value="AMP-BINDING DOMAIN-CONTAINING PROTEIN-RELATED"/>
    <property type="match status" value="1"/>
</dbReference>
<evidence type="ECO:0000313" key="5">
    <source>
        <dbReference type="EMBL" id="RCH90479.1"/>
    </source>
</evidence>
<dbReference type="SUPFAM" id="SSF56801">
    <property type="entry name" value="Acetyl-CoA synthetase-like"/>
    <property type="match status" value="1"/>
</dbReference>
<evidence type="ECO:0000259" key="3">
    <source>
        <dbReference type="Pfam" id="PF00501"/>
    </source>
</evidence>
<protein>
    <recommendedName>
        <fullName evidence="7">AMP-dependent synthetase/ligase domain-containing protein</fullName>
    </recommendedName>
</protein>
<evidence type="ECO:0000259" key="4">
    <source>
        <dbReference type="Pfam" id="PF13193"/>
    </source>
</evidence>
<dbReference type="InterPro" id="IPR000873">
    <property type="entry name" value="AMP-dep_synth/lig_dom"/>
</dbReference>
<dbReference type="Pfam" id="PF00501">
    <property type="entry name" value="AMP-binding"/>
    <property type="match status" value="1"/>
</dbReference>
<dbReference type="InterPro" id="IPR045851">
    <property type="entry name" value="AMP-bd_C_sf"/>
</dbReference>
<dbReference type="OrthoDB" id="6509636at2759"/>
<evidence type="ECO:0000256" key="2">
    <source>
        <dbReference type="ARBA" id="ARBA00022598"/>
    </source>
</evidence>
<dbReference type="Pfam" id="PF13193">
    <property type="entry name" value="AMP-binding_C"/>
    <property type="match status" value="1"/>
</dbReference>
<dbReference type="PROSITE" id="PS00455">
    <property type="entry name" value="AMP_BINDING"/>
    <property type="match status" value="1"/>
</dbReference>
<organism evidence="5 6">
    <name type="scientific">Rhizopus azygosporus</name>
    <name type="common">Rhizopus microsporus var. azygosporus</name>
    <dbReference type="NCBI Taxonomy" id="86630"/>
    <lineage>
        <taxon>Eukaryota</taxon>
        <taxon>Fungi</taxon>
        <taxon>Fungi incertae sedis</taxon>
        <taxon>Mucoromycota</taxon>
        <taxon>Mucoromycotina</taxon>
        <taxon>Mucoromycetes</taxon>
        <taxon>Mucorales</taxon>
        <taxon>Mucorineae</taxon>
        <taxon>Rhizopodaceae</taxon>
        <taxon>Rhizopus</taxon>
    </lineage>
</organism>
<dbReference type="Gene3D" id="3.40.50.12780">
    <property type="entry name" value="N-terminal domain of ligase-like"/>
    <property type="match status" value="1"/>
</dbReference>
<dbReference type="EMBL" id="PJQL01001115">
    <property type="protein sequence ID" value="RCH90479.1"/>
    <property type="molecule type" value="Genomic_DNA"/>
</dbReference>
<dbReference type="InterPro" id="IPR042099">
    <property type="entry name" value="ANL_N_sf"/>
</dbReference>
<reference evidence="5 6" key="1">
    <citation type="journal article" date="2018" name="G3 (Bethesda)">
        <title>Phylogenetic and Phylogenomic Definition of Rhizopus Species.</title>
        <authorList>
            <person name="Gryganskyi A.P."/>
            <person name="Golan J."/>
            <person name="Dolatabadi S."/>
            <person name="Mondo S."/>
            <person name="Robb S."/>
            <person name="Idnurm A."/>
            <person name="Muszewska A."/>
            <person name="Steczkiewicz K."/>
            <person name="Masonjones S."/>
            <person name="Liao H.L."/>
            <person name="Gajdeczka M.T."/>
            <person name="Anike F."/>
            <person name="Vuek A."/>
            <person name="Anishchenko I.M."/>
            <person name="Voigt K."/>
            <person name="de Hoog G.S."/>
            <person name="Smith M.E."/>
            <person name="Heitman J."/>
            <person name="Vilgalys R."/>
            <person name="Stajich J.E."/>
        </authorList>
    </citation>
    <scope>NUCLEOTIDE SEQUENCE [LARGE SCALE GENOMIC DNA]</scope>
    <source>
        <strain evidence="5 6">CBS 357.93</strain>
    </source>
</reference>